<reference evidence="1 2" key="1">
    <citation type="journal article" date="2022" name="Hortic Res">
        <title>A haplotype resolved chromosomal level avocado genome allows analysis of novel avocado genes.</title>
        <authorList>
            <person name="Nath O."/>
            <person name="Fletcher S.J."/>
            <person name="Hayward A."/>
            <person name="Shaw L.M."/>
            <person name="Masouleh A.K."/>
            <person name="Furtado A."/>
            <person name="Henry R.J."/>
            <person name="Mitter N."/>
        </authorList>
    </citation>
    <scope>NUCLEOTIDE SEQUENCE [LARGE SCALE GENOMIC DNA]</scope>
    <source>
        <strain evidence="2">cv. Hass</strain>
    </source>
</reference>
<dbReference type="Proteomes" id="UP001234297">
    <property type="component" value="Chromosome 6"/>
</dbReference>
<keyword evidence="2" id="KW-1185">Reference proteome</keyword>
<evidence type="ECO:0000313" key="1">
    <source>
        <dbReference type="EMBL" id="KAJ8626563.1"/>
    </source>
</evidence>
<gene>
    <name evidence="1" type="ORF">MRB53_019870</name>
</gene>
<accession>A0ACC2L0K6</accession>
<sequence length="68" mass="7455">MEEEGNPLAASGVLSPSSLAGRCNRPTGEIEEGSVSLLLVLMEKKTLGFWPSQVRIELEKTIAKGRWR</sequence>
<proteinExistence type="predicted"/>
<dbReference type="EMBL" id="CM056814">
    <property type="protein sequence ID" value="KAJ8626563.1"/>
    <property type="molecule type" value="Genomic_DNA"/>
</dbReference>
<evidence type="ECO:0000313" key="2">
    <source>
        <dbReference type="Proteomes" id="UP001234297"/>
    </source>
</evidence>
<name>A0ACC2L0K6_PERAE</name>
<protein>
    <submittedName>
        <fullName evidence="1">Uncharacterized protein</fullName>
    </submittedName>
</protein>
<organism evidence="1 2">
    <name type="scientific">Persea americana</name>
    <name type="common">Avocado</name>
    <dbReference type="NCBI Taxonomy" id="3435"/>
    <lineage>
        <taxon>Eukaryota</taxon>
        <taxon>Viridiplantae</taxon>
        <taxon>Streptophyta</taxon>
        <taxon>Embryophyta</taxon>
        <taxon>Tracheophyta</taxon>
        <taxon>Spermatophyta</taxon>
        <taxon>Magnoliopsida</taxon>
        <taxon>Magnoliidae</taxon>
        <taxon>Laurales</taxon>
        <taxon>Lauraceae</taxon>
        <taxon>Persea</taxon>
    </lineage>
</organism>
<comment type="caution">
    <text evidence="1">The sequence shown here is derived from an EMBL/GenBank/DDBJ whole genome shotgun (WGS) entry which is preliminary data.</text>
</comment>